<evidence type="ECO:0000313" key="6">
    <source>
        <dbReference type="EMBL" id="CCG05084.1"/>
    </source>
</evidence>
<dbReference type="RefSeq" id="WP_014377956.1">
    <property type="nucleotide sequence ID" value="NC_016943.1"/>
</dbReference>
<dbReference type="PANTHER" id="PTHR10584">
    <property type="entry name" value="SUGAR KINASE"/>
    <property type="match status" value="1"/>
</dbReference>
<dbReference type="PROSITE" id="PS00583">
    <property type="entry name" value="PFKB_KINASES_1"/>
    <property type="match status" value="1"/>
</dbReference>
<dbReference type="AlphaFoldDB" id="H6RMP6"/>
<dbReference type="STRING" id="1146883.BLASA_4260"/>
<dbReference type="InterPro" id="IPR011611">
    <property type="entry name" value="PfkB_dom"/>
</dbReference>
<keyword evidence="7" id="KW-1185">Reference proteome</keyword>
<evidence type="ECO:0000313" key="7">
    <source>
        <dbReference type="Proteomes" id="UP000007517"/>
    </source>
</evidence>
<dbReference type="EMBL" id="FO117623">
    <property type="protein sequence ID" value="CCG05084.1"/>
    <property type="molecule type" value="Genomic_DNA"/>
</dbReference>
<comment type="similarity">
    <text evidence="1 4">Belongs to the carbohydrate kinase PfkB family.</text>
</comment>
<dbReference type="PROSITE" id="PS00584">
    <property type="entry name" value="PFKB_KINASES_2"/>
    <property type="match status" value="1"/>
</dbReference>
<dbReference type="SUPFAM" id="SSF53613">
    <property type="entry name" value="Ribokinase-like"/>
    <property type="match status" value="1"/>
</dbReference>
<dbReference type="HOGENOM" id="CLU_027634_2_2_11"/>
<evidence type="ECO:0000256" key="1">
    <source>
        <dbReference type="ARBA" id="ARBA00010688"/>
    </source>
</evidence>
<reference evidence="7" key="2">
    <citation type="submission" date="2012-02" db="EMBL/GenBank/DDBJ databases">
        <title>Complete genome sequence of Blastococcus saxobsidens strain DD2.</title>
        <authorList>
            <person name="Genoscope."/>
        </authorList>
    </citation>
    <scope>NUCLEOTIDE SEQUENCE [LARGE SCALE GENOMIC DNA]</scope>
    <source>
        <strain evidence="7">DD2</strain>
    </source>
</reference>
<dbReference type="Proteomes" id="UP000007517">
    <property type="component" value="Chromosome"/>
</dbReference>
<protein>
    <submittedName>
        <fullName evidence="6">Sugar kinase, ribokinase</fullName>
        <ecNumber evidence="6">2.7.1.15</ecNumber>
    </submittedName>
</protein>
<dbReference type="InterPro" id="IPR002173">
    <property type="entry name" value="Carboh/pur_kinase_PfkB_CS"/>
</dbReference>
<dbReference type="GO" id="GO:0005829">
    <property type="term" value="C:cytosol"/>
    <property type="evidence" value="ECO:0007669"/>
    <property type="project" value="TreeGrafter"/>
</dbReference>
<dbReference type="Pfam" id="PF00294">
    <property type="entry name" value="PfkB"/>
    <property type="match status" value="1"/>
</dbReference>
<evidence type="ECO:0000256" key="2">
    <source>
        <dbReference type="ARBA" id="ARBA00022679"/>
    </source>
</evidence>
<name>H6RMP6_BLASD</name>
<dbReference type="InterPro" id="IPR002139">
    <property type="entry name" value="Ribo/fructo_kinase"/>
</dbReference>
<dbReference type="eggNOG" id="COG0524">
    <property type="taxonomic scope" value="Bacteria"/>
</dbReference>
<organism evidence="6 7">
    <name type="scientific">Blastococcus saxobsidens (strain DD2)</name>
    <dbReference type="NCBI Taxonomy" id="1146883"/>
    <lineage>
        <taxon>Bacteria</taxon>
        <taxon>Bacillati</taxon>
        <taxon>Actinomycetota</taxon>
        <taxon>Actinomycetes</taxon>
        <taxon>Geodermatophilales</taxon>
        <taxon>Geodermatophilaceae</taxon>
        <taxon>Blastococcus</taxon>
    </lineage>
</organism>
<accession>H6RMP6</accession>
<dbReference type="Gene3D" id="3.40.1190.20">
    <property type="match status" value="1"/>
</dbReference>
<evidence type="ECO:0000259" key="5">
    <source>
        <dbReference type="Pfam" id="PF00294"/>
    </source>
</evidence>
<keyword evidence="3 4" id="KW-0418">Kinase</keyword>
<evidence type="ECO:0000256" key="3">
    <source>
        <dbReference type="ARBA" id="ARBA00022777"/>
    </source>
</evidence>
<dbReference type="PANTHER" id="PTHR10584:SF166">
    <property type="entry name" value="RIBOKINASE"/>
    <property type="match status" value="1"/>
</dbReference>
<dbReference type="InterPro" id="IPR029056">
    <property type="entry name" value="Ribokinase-like"/>
</dbReference>
<dbReference type="KEGG" id="bsd:BLASA_4260"/>
<dbReference type="GO" id="GO:0004747">
    <property type="term" value="F:ribokinase activity"/>
    <property type="evidence" value="ECO:0007669"/>
    <property type="project" value="UniProtKB-EC"/>
</dbReference>
<dbReference type="OrthoDB" id="7946249at2"/>
<gene>
    <name evidence="6" type="primary">rbsK</name>
    <name evidence="6" type="ordered locus">BLASA_4260</name>
</gene>
<dbReference type="EC" id="2.7.1.15" evidence="6"/>
<sequence>MADVVVLGQIGRDLVLRVAELPAAGGSVAASERRELLGGKGANQAVALAQLGVPVVLVGVVGDDAPGRDVLAQAAADGIDVSGVVARPGTPTALLLDLVEDGGRRRLVEDVPPGALLTPADVAAAGGTVAGCQVLSLQLQQPGAAVRAALERASRTALVVADGAPEDEATRDAVLGRADVIRADAAEIELLVGRRLSGPDDARDAAAQLLSAGPRMVALAVGEPGDLVAWRAGPAPGAAAGAGEVDPAWADGEVLVPRLGGSTVDPTGAGDAWVAGLVAALRGRGGPEEAAWLGAAAAASTVAHAGGRPSLDPAALAEAIARERDRHGVRIPSGRG</sequence>
<dbReference type="PRINTS" id="PR00990">
    <property type="entry name" value="RIBOKINASE"/>
</dbReference>
<proteinExistence type="inferred from homology"/>
<evidence type="ECO:0000256" key="4">
    <source>
        <dbReference type="RuleBase" id="RU003704"/>
    </source>
</evidence>
<keyword evidence="2 4" id="KW-0808">Transferase</keyword>
<feature type="domain" description="Carbohydrate kinase PfkB" evidence="5">
    <location>
        <begin position="1"/>
        <end position="311"/>
    </location>
</feature>
<reference evidence="6 7" key="1">
    <citation type="journal article" date="2012" name="J. Bacteriol.">
        <title>Genome Sequence of Blastococcus saxobsidens DD2, a Stone-Inhabiting Bacterium.</title>
        <authorList>
            <person name="Chouaia B."/>
            <person name="Crotti E."/>
            <person name="Brusetti L."/>
            <person name="Daffonchio D."/>
            <person name="Essoussi I."/>
            <person name="Nouioui I."/>
            <person name="Sbissi I."/>
            <person name="Ghodhbane-Gtari F."/>
            <person name="Gtari M."/>
            <person name="Vacherie B."/>
            <person name="Barbe V."/>
            <person name="Medigue C."/>
            <person name="Gury J."/>
            <person name="Pujic P."/>
            <person name="Normand P."/>
        </authorList>
    </citation>
    <scope>NUCLEOTIDE SEQUENCE [LARGE SCALE GENOMIC DNA]</scope>
    <source>
        <strain evidence="6 7">DD2</strain>
    </source>
</reference>